<dbReference type="AlphaFoldDB" id="A0A4Z0ZN11"/>
<keyword evidence="4" id="KW-0503">Monooxygenase</keyword>
<gene>
    <name evidence="6" type="ORF">EHQ62_18435</name>
</gene>
<accession>A0A4Z0ZN11</accession>
<dbReference type="SUPFAM" id="SSF51679">
    <property type="entry name" value="Bacterial luciferase-like"/>
    <property type="match status" value="1"/>
</dbReference>
<name>A0A4Z0ZN11_9LEPT</name>
<proteinExistence type="predicted"/>
<dbReference type="CDD" id="cd01094">
    <property type="entry name" value="Alkanesulfonate_monoxygenase"/>
    <property type="match status" value="1"/>
</dbReference>
<evidence type="ECO:0000259" key="5">
    <source>
        <dbReference type="Pfam" id="PF00296"/>
    </source>
</evidence>
<evidence type="ECO:0000256" key="4">
    <source>
        <dbReference type="ARBA" id="ARBA00023033"/>
    </source>
</evidence>
<organism evidence="6 7">
    <name type="scientific">Leptospira jelokensis</name>
    <dbReference type="NCBI Taxonomy" id="2484931"/>
    <lineage>
        <taxon>Bacteria</taxon>
        <taxon>Pseudomonadati</taxon>
        <taxon>Spirochaetota</taxon>
        <taxon>Spirochaetia</taxon>
        <taxon>Leptospirales</taxon>
        <taxon>Leptospiraceae</taxon>
        <taxon>Leptospira</taxon>
    </lineage>
</organism>
<dbReference type="Proteomes" id="UP000297567">
    <property type="component" value="Unassembled WGS sequence"/>
</dbReference>
<reference evidence="6" key="1">
    <citation type="journal article" date="2019" name="PLoS Negl. Trop. Dis.">
        <title>Revisiting the worldwide diversity of Leptospira species in the environment.</title>
        <authorList>
            <person name="Vincent A.T."/>
            <person name="Schiettekatte O."/>
            <person name="Bourhy P."/>
            <person name="Veyrier F.J."/>
            <person name="Picardeau M."/>
        </authorList>
    </citation>
    <scope>NUCLEOTIDE SEQUENCE [LARGE SCALE GENOMIC DNA]</scope>
    <source>
        <strain evidence="6">201702451</strain>
    </source>
</reference>
<dbReference type="InterPro" id="IPR050172">
    <property type="entry name" value="SsuD_RutA_monooxygenase"/>
</dbReference>
<protein>
    <submittedName>
        <fullName evidence="6">LLM class flavin-dependent oxidoreductase</fullName>
    </submittedName>
</protein>
<evidence type="ECO:0000313" key="7">
    <source>
        <dbReference type="Proteomes" id="UP000297567"/>
    </source>
</evidence>
<dbReference type="EMBL" id="RQGH01000040">
    <property type="protein sequence ID" value="TGL56929.1"/>
    <property type="molecule type" value="Genomic_DNA"/>
</dbReference>
<dbReference type="InterPro" id="IPR036661">
    <property type="entry name" value="Luciferase-like_sf"/>
</dbReference>
<comment type="caution">
    <text evidence="6">The sequence shown here is derived from an EMBL/GenBank/DDBJ whole genome shotgun (WGS) entry which is preliminary data.</text>
</comment>
<evidence type="ECO:0000256" key="1">
    <source>
        <dbReference type="ARBA" id="ARBA00022630"/>
    </source>
</evidence>
<dbReference type="GO" id="GO:0046306">
    <property type="term" value="P:alkanesulfonate catabolic process"/>
    <property type="evidence" value="ECO:0007669"/>
    <property type="project" value="TreeGrafter"/>
</dbReference>
<keyword evidence="7" id="KW-1185">Reference proteome</keyword>
<keyword evidence="3" id="KW-0560">Oxidoreductase</keyword>
<dbReference type="PANTHER" id="PTHR42847">
    <property type="entry name" value="ALKANESULFONATE MONOOXYGENASE"/>
    <property type="match status" value="1"/>
</dbReference>
<sequence length="387" mass="43379">MNPIPKAPIIRSEDNSVEVAWFCDLCNGDYEFLGVPDGNLRSSFEHCSDIIRTADELGYQNILLPSSYQTGQDTLTFAAAASQFTKQISLLTAIRCGEIHPPMLARTLSTLDHMLKGRLNINIISSDLPGTVKDSKTRYEISKEVIQILQQGWTKDHIKFEGKHYQFDLTSDPVKSYQENGGPLLYFGGISPDARALCAEFCDVFLMWPETEERLADTMKDLSERAATFGRKIDFGLRIHLIVRDTENEAKEAAKRLLSKIDMDRANDIKHRALDSNSAGVLRQDELRKQANSDLFIEPMIWSGIGLARSGCGSAIVGTPEQVYDKIQRYIQMGIRAFIFSGYPLIEESKLFAKKVLPQIKTVNFAEAQGRKPKGIPITPLTIGERK</sequence>
<dbReference type="Gene3D" id="3.20.20.30">
    <property type="entry name" value="Luciferase-like domain"/>
    <property type="match status" value="1"/>
</dbReference>
<evidence type="ECO:0000256" key="3">
    <source>
        <dbReference type="ARBA" id="ARBA00023002"/>
    </source>
</evidence>
<dbReference type="Pfam" id="PF00296">
    <property type="entry name" value="Bac_luciferase"/>
    <property type="match status" value="1"/>
</dbReference>
<keyword evidence="1" id="KW-0285">Flavoprotein</keyword>
<keyword evidence="2" id="KW-0288">FMN</keyword>
<feature type="domain" description="Luciferase-like" evidence="5">
    <location>
        <begin position="43"/>
        <end position="336"/>
    </location>
</feature>
<dbReference type="PANTHER" id="PTHR42847:SF4">
    <property type="entry name" value="ALKANESULFONATE MONOOXYGENASE-RELATED"/>
    <property type="match status" value="1"/>
</dbReference>
<dbReference type="RefSeq" id="WP_135645571.1">
    <property type="nucleotide sequence ID" value="NZ_RQGH01000040.1"/>
</dbReference>
<evidence type="ECO:0000256" key="2">
    <source>
        <dbReference type="ARBA" id="ARBA00022643"/>
    </source>
</evidence>
<dbReference type="InterPro" id="IPR011251">
    <property type="entry name" value="Luciferase-like_dom"/>
</dbReference>
<dbReference type="GO" id="GO:0008726">
    <property type="term" value="F:alkanesulfonate monooxygenase activity"/>
    <property type="evidence" value="ECO:0007669"/>
    <property type="project" value="TreeGrafter"/>
</dbReference>
<evidence type="ECO:0000313" key="6">
    <source>
        <dbReference type="EMBL" id="TGL56929.1"/>
    </source>
</evidence>